<keyword evidence="3" id="KW-0408">Iron</keyword>
<dbReference type="Pfam" id="PF04055">
    <property type="entry name" value="Radical_SAM"/>
    <property type="match status" value="1"/>
</dbReference>
<organism evidence="6 7">
    <name type="scientific">Ignisphaera aggregans (strain DSM 17230 / JCM 13409 / AQ1.S1)</name>
    <dbReference type="NCBI Taxonomy" id="583356"/>
    <lineage>
        <taxon>Archaea</taxon>
        <taxon>Thermoproteota</taxon>
        <taxon>Thermoprotei</taxon>
        <taxon>Desulfurococcales</taxon>
        <taxon>Desulfurococcaceae</taxon>
        <taxon>Ignisphaera</taxon>
    </lineage>
</organism>
<dbReference type="Proteomes" id="UP000001304">
    <property type="component" value="Chromosome"/>
</dbReference>
<evidence type="ECO:0000313" key="7">
    <source>
        <dbReference type="Proteomes" id="UP000001304"/>
    </source>
</evidence>
<evidence type="ECO:0000256" key="4">
    <source>
        <dbReference type="ARBA" id="ARBA00023014"/>
    </source>
</evidence>
<reference evidence="6 7" key="1">
    <citation type="journal article" date="2010" name="Stand. Genomic Sci.">
        <title>Complete genome sequence of Ignisphaera aggregans type strain (AQ1.S1).</title>
        <authorList>
            <person name="Goker M."/>
            <person name="Held B."/>
            <person name="Lapidus A."/>
            <person name="Nolan M."/>
            <person name="Spring S."/>
            <person name="Yasawong M."/>
            <person name="Lucas S."/>
            <person name="Glavina Del Rio T."/>
            <person name="Tice H."/>
            <person name="Cheng J.F."/>
            <person name="Goodwin L."/>
            <person name="Tapia R."/>
            <person name="Pitluck S."/>
            <person name="Liolios K."/>
            <person name="Ivanova N."/>
            <person name="Mavromatis K."/>
            <person name="Mikhailova N."/>
            <person name="Pati A."/>
            <person name="Chen A."/>
            <person name="Palaniappan K."/>
            <person name="Brambilla E."/>
            <person name="Land M."/>
            <person name="Hauser L."/>
            <person name="Chang Y.J."/>
            <person name="Jeffries C.D."/>
            <person name="Brettin T."/>
            <person name="Detter J.C."/>
            <person name="Han C."/>
            <person name="Rohde M."/>
            <person name="Sikorski J."/>
            <person name="Woyke T."/>
            <person name="Bristow J."/>
            <person name="Eisen J.A."/>
            <person name="Markowitz V."/>
            <person name="Hugenholtz P."/>
            <person name="Kyrpides N.C."/>
            <person name="Klenk H.P."/>
        </authorList>
    </citation>
    <scope>NUCLEOTIDE SEQUENCE [LARGE SCALE GENOMIC DNA]</scope>
    <source>
        <strain evidence="7">DSM 17230 / JCM 13409 / AQ1.S1</strain>
    </source>
</reference>
<dbReference type="PANTHER" id="PTHR11228:SF7">
    <property type="entry name" value="PQQA PEPTIDE CYCLASE"/>
    <property type="match status" value="1"/>
</dbReference>
<dbReference type="InterPro" id="IPR023885">
    <property type="entry name" value="4Fe4S-binding_SPASM_dom"/>
</dbReference>
<dbReference type="CDD" id="cd21123">
    <property type="entry name" value="SPASM_MftC-like"/>
    <property type="match status" value="1"/>
</dbReference>
<dbReference type="InterPro" id="IPR050377">
    <property type="entry name" value="Radical_SAM_PqqE_MftC-like"/>
</dbReference>
<dbReference type="GO" id="GO:0051536">
    <property type="term" value="F:iron-sulfur cluster binding"/>
    <property type="evidence" value="ECO:0007669"/>
    <property type="project" value="UniProtKB-KW"/>
</dbReference>
<accession>E0SSM6</accession>
<dbReference type="InterPro" id="IPR006638">
    <property type="entry name" value="Elp3/MiaA/NifB-like_rSAM"/>
</dbReference>
<dbReference type="SFLD" id="SFLDS00029">
    <property type="entry name" value="Radical_SAM"/>
    <property type="match status" value="1"/>
</dbReference>
<dbReference type="Pfam" id="PF13186">
    <property type="entry name" value="SPASM"/>
    <property type="match status" value="1"/>
</dbReference>
<dbReference type="GO" id="GO:0003824">
    <property type="term" value="F:catalytic activity"/>
    <property type="evidence" value="ECO:0007669"/>
    <property type="project" value="InterPro"/>
</dbReference>
<dbReference type="AlphaFoldDB" id="E0SSM6"/>
<dbReference type="InterPro" id="IPR013785">
    <property type="entry name" value="Aldolase_TIM"/>
</dbReference>
<sequence>MPERGGTSSFLAVIRILFNNSITRAFLYRLTRIERCIYRGKIYERSVIYHALSIYSGEDVSCPIMTRFSIEIINNIIKMSIKLLKGDENELKETLKDPALRRGVETVLKGIALYGVTIPQALPAPFLIVWNFTNMCNLRCLHCYQRADRPLPDELSLSEKLSLVDELDKIGVAAVALSGGEPTIHPDYFTIVKALSSRGIYVATATNGWRFADLDELKKAVEAGLRYIEVSIDSAKPSKHDWFRGVDGSWKRAVKALENAVKIGLSHAMAVTITKYNLDEVDDILDLAEEIGVKRVVFFNFIPVGRGTDIVDSDLSPIEREEFLRKIYMEMKRRKIEIYSTAPQYGRIVLQLSGGSEAAPSHFAVRGDPITRAIAEFIGGCGAGRIYAAIQPNGVVSPCVFLPIDVGSIRHSSFRELWETNPILKKLRNKNLLEANCGRCQYRFVCGGCRARAYTYTGNIMGPDPGCIYNSSVWNNIIVPVRRVIH</sequence>
<evidence type="ECO:0000256" key="3">
    <source>
        <dbReference type="ARBA" id="ARBA00023004"/>
    </source>
</evidence>
<dbReference type="CDD" id="cd01335">
    <property type="entry name" value="Radical_SAM"/>
    <property type="match status" value="1"/>
</dbReference>
<dbReference type="InterPro" id="IPR058240">
    <property type="entry name" value="rSAM_sf"/>
</dbReference>
<dbReference type="InterPro" id="IPR007197">
    <property type="entry name" value="rSAM"/>
</dbReference>
<evidence type="ECO:0000256" key="1">
    <source>
        <dbReference type="ARBA" id="ARBA00022691"/>
    </source>
</evidence>
<keyword evidence="1" id="KW-0949">S-adenosyl-L-methionine</keyword>
<dbReference type="PROSITE" id="PS51918">
    <property type="entry name" value="RADICAL_SAM"/>
    <property type="match status" value="1"/>
</dbReference>
<keyword evidence="4" id="KW-0411">Iron-sulfur</keyword>
<feature type="domain" description="Radical SAM core" evidence="5">
    <location>
        <begin position="122"/>
        <end position="333"/>
    </location>
</feature>
<dbReference type="HOGENOM" id="CLU_009273_4_0_2"/>
<dbReference type="KEGG" id="iag:Igag_1814"/>
<dbReference type="SFLD" id="SFLDG01386">
    <property type="entry name" value="main_SPASM_domain-containing"/>
    <property type="match status" value="1"/>
</dbReference>
<protein>
    <submittedName>
        <fullName evidence="6">Radical SAM domain protein</fullName>
    </submittedName>
</protein>
<name>E0SSM6_IGNAA</name>
<dbReference type="SFLD" id="SFLDG01067">
    <property type="entry name" value="SPASM/twitch_domain_containing"/>
    <property type="match status" value="1"/>
</dbReference>
<dbReference type="PANTHER" id="PTHR11228">
    <property type="entry name" value="RADICAL SAM DOMAIN PROTEIN"/>
    <property type="match status" value="1"/>
</dbReference>
<dbReference type="SUPFAM" id="SSF102114">
    <property type="entry name" value="Radical SAM enzymes"/>
    <property type="match status" value="1"/>
</dbReference>
<gene>
    <name evidence="6" type="ordered locus">Igag_1814</name>
</gene>
<dbReference type="STRING" id="583356.Igag_1814"/>
<evidence type="ECO:0000259" key="5">
    <source>
        <dbReference type="PROSITE" id="PS51918"/>
    </source>
</evidence>
<keyword evidence="7" id="KW-1185">Reference proteome</keyword>
<evidence type="ECO:0000313" key="6">
    <source>
        <dbReference type="EMBL" id="ADM28611.1"/>
    </source>
</evidence>
<dbReference type="GO" id="GO:0006783">
    <property type="term" value="P:heme biosynthetic process"/>
    <property type="evidence" value="ECO:0007669"/>
    <property type="project" value="TreeGrafter"/>
</dbReference>
<evidence type="ECO:0000256" key="2">
    <source>
        <dbReference type="ARBA" id="ARBA00022723"/>
    </source>
</evidence>
<keyword evidence="2" id="KW-0479">Metal-binding</keyword>
<dbReference type="SMART" id="SM00729">
    <property type="entry name" value="Elp3"/>
    <property type="match status" value="1"/>
</dbReference>
<dbReference type="NCBIfam" id="TIGR04085">
    <property type="entry name" value="rSAM_more_4Fe4S"/>
    <property type="match status" value="1"/>
</dbReference>
<proteinExistence type="predicted"/>
<dbReference type="EMBL" id="CP002098">
    <property type="protein sequence ID" value="ADM28611.1"/>
    <property type="molecule type" value="Genomic_DNA"/>
</dbReference>
<dbReference type="BioCyc" id="IAGG583356:GHAH-1802-MONOMER"/>
<dbReference type="GO" id="GO:0046872">
    <property type="term" value="F:metal ion binding"/>
    <property type="evidence" value="ECO:0007669"/>
    <property type="project" value="UniProtKB-KW"/>
</dbReference>
<dbReference type="Gene3D" id="3.20.20.70">
    <property type="entry name" value="Aldolase class I"/>
    <property type="match status" value="1"/>
</dbReference>